<gene>
    <name evidence="2" type="ORF">DNR46_28745</name>
</gene>
<dbReference type="Proteomes" id="UP000275436">
    <property type="component" value="Unassembled WGS sequence"/>
</dbReference>
<feature type="region of interest" description="Disordered" evidence="1">
    <location>
        <begin position="1"/>
        <end position="27"/>
    </location>
</feature>
<feature type="compositionally biased region" description="Basic and acidic residues" evidence="1">
    <location>
        <begin position="13"/>
        <end position="27"/>
    </location>
</feature>
<proteinExistence type="predicted"/>
<name>A0A3M9X4L8_9HYPH</name>
<sequence>MLGQVQQSMPRRLPIDTREKEKSHLGRSLEAKGEMMYRAAGSATIECPAISGFIANHRFAIRLSAQAQDLLLKYNLFPQHQFDNDRVRCDAVESMRL</sequence>
<dbReference type="AlphaFoldDB" id="A0A3M9X4L8"/>
<dbReference type="EMBL" id="QKOD01000011">
    <property type="protein sequence ID" value="RNJ42388.1"/>
    <property type="molecule type" value="Genomic_DNA"/>
</dbReference>
<organism evidence="2 3">
    <name type="scientific">Mesorhizobium japonicum</name>
    <dbReference type="NCBI Taxonomy" id="2066070"/>
    <lineage>
        <taxon>Bacteria</taxon>
        <taxon>Pseudomonadati</taxon>
        <taxon>Pseudomonadota</taxon>
        <taxon>Alphaproteobacteria</taxon>
        <taxon>Hyphomicrobiales</taxon>
        <taxon>Phyllobacteriaceae</taxon>
        <taxon>Mesorhizobium</taxon>
    </lineage>
</organism>
<accession>A0A3M9X4L8</accession>
<protein>
    <submittedName>
        <fullName evidence="2">Uncharacterized protein</fullName>
    </submittedName>
</protein>
<evidence type="ECO:0000256" key="1">
    <source>
        <dbReference type="SAM" id="MobiDB-lite"/>
    </source>
</evidence>
<evidence type="ECO:0000313" key="2">
    <source>
        <dbReference type="EMBL" id="RNJ42388.1"/>
    </source>
</evidence>
<evidence type="ECO:0000313" key="3">
    <source>
        <dbReference type="Proteomes" id="UP000275436"/>
    </source>
</evidence>
<reference evidence="2 3" key="1">
    <citation type="journal article" date="2018" name="Mol. Plant Microbe Interact.">
        <title>Taxonomically Different Co-Microsymbionts of a Relict Legume, Oxytropis popoviana, Have Complementary Sets of Symbiotic Genes and Together Increase the Efficiency of Plant Nodulation.</title>
        <authorList>
            <person name="Safronova V."/>
            <person name="Belimov A."/>
            <person name="Sazanova A."/>
            <person name="Chirak E."/>
            <person name="Verkhozina A."/>
            <person name="Kuznetsova I."/>
            <person name="Andronov E."/>
            <person name="Puhalsky J."/>
            <person name="Tikhonovich I."/>
        </authorList>
    </citation>
    <scope>NUCLEOTIDE SEQUENCE [LARGE SCALE GENOMIC DNA]</scope>
    <source>
        <strain evidence="2 3">Opo-235</strain>
    </source>
</reference>
<comment type="caution">
    <text evidence="2">The sequence shown here is derived from an EMBL/GenBank/DDBJ whole genome shotgun (WGS) entry which is preliminary data.</text>
</comment>